<evidence type="ECO:0000313" key="3">
    <source>
        <dbReference type="Proteomes" id="UP000438429"/>
    </source>
</evidence>
<evidence type="ECO:0000256" key="1">
    <source>
        <dbReference type="SAM" id="MobiDB-lite"/>
    </source>
</evidence>
<protein>
    <submittedName>
        <fullName evidence="2">Uncharacterized protein</fullName>
    </submittedName>
</protein>
<dbReference type="Proteomes" id="UP000438429">
    <property type="component" value="Unassembled WGS sequence"/>
</dbReference>
<gene>
    <name evidence="2" type="ORF">F2P81_007647</name>
</gene>
<accession>A0A6A4TB56</accession>
<comment type="caution">
    <text evidence="2">The sequence shown here is derived from an EMBL/GenBank/DDBJ whole genome shotgun (WGS) entry which is preliminary data.</text>
</comment>
<proteinExistence type="predicted"/>
<evidence type="ECO:0000313" key="2">
    <source>
        <dbReference type="EMBL" id="KAF0039412.1"/>
    </source>
</evidence>
<feature type="region of interest" description="Disordered" evidence="1">
    <location>
        <begin position="21"/>
        <end position="48"/>
    </location>
</feature>
<reference evidence="2 3" key="1">
    <citation type="submission" date="2019-06" db="EMBL/GenBank/DDBJ databases">
        <title>Draft genomes of female and male turbot (Scophthalmus maximus).</title>
        <authorList>
            <person name="Xu H."/>
            <person name="Xu X.-W."/>
            <person name="Shao C."/>
            <person name="Chen S."/>
        </authorList>
    </citation>
    <scope>NUCLEOTIDE SEQUENCE [LARGE SCALE GENOMIC DNA]</scope>
    <source>
        <strain evidence="2">Ysfricsl-2016a</strain>
        <tissue evidence="2">Blood</tissue>
    </source>
</reference>
<feature type="compositionally biased region" description="Acidic residues" evidence="1">
    <location>
        <begin position="21"/>
        <end position="32"/>
    </location>
</feature>
<sequence>MLLLSVSEAKVCSVDMDEMSLAEDDWEAEPDATSDTRENQETQNLQSRAKFNNIEGFSGFLTLSQFHRD</sequence>
<name>A0A6A4TB56_SCOMX</name>
<dbReference type="EMBL" id="VEVO01000007">
    <property type="protein sequence ID" value="KAF0039412.1"/>
    <property type="molecule type" value="Genomic_DNA"/>
</dbReference>
<organism evidence="2 3">
    <name type="scientific">Scophthalmus maximus</name>
    <name type="common">Turbot</name>
    <name type="synonym">Psetta maxima</name>
    <dbReference type="NCBI Taxonomy" id="52904"/>
    <lineage>
        <taxon>Eukaryota</taxon>
        <taxon>Metazoa</taxon>
        <taxon>Chordata</taxon>
        <taxon>Craniata</taxon>
        <taxon>Vertebrata</taxon>
        <taxon>Euteleostomi</taxon>
        <taxon>Actinopterygii</taxon>
        <taxon>Neopterygii</taxon>
        <taxon>Teleostei</taxon>
        <taxon>Neoteleostei</taxon>
        <taxon>Acanthomorphata</taxon>
        <taxon>Carangaria</taxon>
        <taxon>Pleuronectiformes</taxon>
        <taxon>Pleuronectoidei</taxon>
        <taxon>Scophthalmidae</taxon>
        <taxon>Scophthalmus</taxon>
    </lineage>
</organism>
<dbReference type="AlphaFoldDB" id="A0A6A4TB56"/>